<dbReference type="PANTHER" id="PTHR32234:SF0">
    <property type="entry name" value="THIOL:DISULFIDE INTERCHANGE PROTEIN DSBD"/>
    <property type="match status" value="1"/>
</dbReference>
<evidence type="ECO:0000256" key="5">
    <source>
        <dbReference type="ARBA" id="ARBA00023136"/>
    </source>
</evidence>
<dbReference type="SUPFAM" id="SSF52833">
    <property type="entry name" value="Thioredoxin-like"/>
    <property type="match status" value="1"/>
</dbReference>
<dbReference type="GO" id="GO:0016020">
    <property type="term" value="C:membrane"/>
    <property type="evidence" value="ECO:0007669"/>
    <property type="project" value="UniProtKB-SubCell"/>
</dbReference>
<feature type="transmembrane region" description="Helical" evidence="6">
    <location>
        <begin position="202"/>
        <end position="222"/>
    </location>
</feature>
<comment type="subcellular location">
    <subcellularLocation>
        <location evidence="1">Membrane</location>
        <topology evidence="1">Multi-pass membrane protein</topology>
    </subcellularLocation>
</comment>
<feature type="transmembrane region" description="Helical" evidence="6">
    <location>
        <begin position="396"/>
        <end position="414"/>
    </location>
</feature>
<keyword evidence="2 6" id="KW-0812">Transmembrane</keyword>
<dbReference type="Pfam" id="PF02683">
    <property type="entry name" value="DsbD_TM"/>
    <property type="match status" value="1"/>
</dbReference>
<dbReference type="InterPro" id="IPR003834">
    <property type="entry name" value="Cyt_c_assmbl_TM_dom"/>
</dbReference>
<proteinExistence type="predicted"/>
<comment type="caution">
    <text evidence="9">The sequence shown here is derived from an EMBL/GenBank/DDBJ whole genome shotgun (WGS) entry which is preliminary data.</text>
</comment>
<dbReference type="AlphaFoldDB" id="A0A3N4M632"/>
<evidence type="ECO:0000256" key="1">
    <source>
        <dbReference type="ARBA" id="ARBA00004141"/>
    </source>
</evidence>
<feature type="transmembrane region" description="Helical" evidence="6">
    <location>
        <begin position="282"/>
        <end position="303"/>
    </location>
</feature>
<gene>
    <name evidence="9" type="ORF">EG028_23505</name>
</gene>
<dbReference type="Proteomes" id="UP000279089">
    <property type="component" value="Unassembled WGS sequence"/>
</dbReference>
<organism evidence="9 10">
    <name type="scientific">Chitinophaga barathri</name>
    <dbReference type="NCBI Taxonomy" id="1647451"/>
    <lineage>
        <taxon>Bacteria</taxon>
        <taxon>Pseudomonadati</taxon>
        <taxon>Bacteroidota</taxon>
        <taxon>Chitinophagia</taxon>
        <taxon>Chitinophagales</taxon>
        <taxon>Chitinophagaceae</taxon>
        <taxon>Chitinophaga</taxon>
    </lineage>
</organism>
<dbReference type="PANTHER" id="PTHR32234">
    <property type="entry name" value="THIOL:DISULFIDE INTERCHANGE PROTEIN DSBD"/>
    <property type="match status" value="1"/>
</dbReference>
<dbReference type="GO" id="GO:0045454">
    <property type="term" value="P:cell redox homeostasis"/>
    <property type="evidence" value="ECO:0007669"/>
    <property type="project" value="TreeGrafter"/>
</dbReference>
<name>A0A3N4M632_9BACT</name>
<dbReference type="RefSeq" id="WP_120518773.1">
    <property type="nucleotide sequence ID" value="NZ_QXZY01000014.1"/>
</dbReference>
<feature type="transmembrane region" description="Helical" evidence="6">
    <location>
        <begin position="434"/>
        <end position="453"/>
    </location>
</feature>
<dbReference type="EMBL" id="RMBX01000014">
    <property type="protein sequence ID" value="RPD38681.1"/>
    <property type="molecule type" value="Genomic_DNA"/>
</dbReference>
<feature type="chain" id="PRO_5018016446" evidence="7">
    <location>
        <begin position="22"/>
        <end position="668"/>
    </location>
</feature>
<keyword evidence="5 6" id="KW-0472">Membrane</keyword>
<keyword evidence="10" id="KW-1185">Reference proteome</keyword>
<feature type="transmembrane region" description="Helical" evidence="6">
    <location>
        <begin position="465"/>
        <end position="483"/>
    </location>
</feature>
<evidence type="ECO:0000313" key="10">
    <source>
        <dbReference type="Proteomes" id="UP000279089"/>
    </source>
</evidence>
<feature type="transmembrane region" description="Helical" evidence="6">
    <location>
        <begin position="359"/>
        <end position="384"/>
    </location>
</feature>
<dbReference type="GO" id="GO:0017004">
    <property type="term" value="P:cytochrome complex assembly"/>
    <property type="evidence" value="ECO:0007669"/>
    <property type="project" value="UniProtKB-KW"/>
</dbReference>
<evidence type="ECO:0000256" key="7">
    <source>
        <dbReference type="SAM" id="SignalP"/>
    </source>
</evidence>
<dbReference type="OrthoDB" id="9811036at2"/>
<feature type="transmembrane region" description="Helical" evidence="6">
    <location>
        <begin position="324"/>
        <end position="347"/>
    </location>
</feature>
<evidence type="ECO:0000256" key="4">
    <source>
        <dbReference type="ARBA" id="ARBA00022989"/>
    </source>
</evidence>
<accession>A0A3N4M632</accession>
<keyword evidence="4 6" id="KW-1133">Transmembrane helix</keyword>
<reference evidence="10" key="1">
    <citation type="submission" date="2018-11" db="EMBL/GenBank/DDBJ databases">
        <title>Chitinophaga lutea sp.nov., isolate from arsenic contaminated soil.</title>
        <authorList>
            <person name="Zong Y."/>
        </authorList>
    </citation>
    <scope>NUCLEOTIDE SEQUENCE [LARGE SCALE GENOMIC DNA]</scope>
    <source>
        <strain evidence="10">YLT18</strain>
    </source>
</reference>
<evidence type="ECO:0000259" key="8">
    <source>
        <dbReference type="Pfam" id="PF02683"/>
    </source>
</evidence>
<evidence type="ECO:0000256" key="2">
    <source>
        <dbReference type="ARBA" id="ARBA00022692"/>
    </source>
</evidence>
<feature type="domain" description="Cytochrome C biogenesis protein transmembrane" evidence="8">
    <location>
        <begin position="204"/>
        <end position="418"/>
    </location>
</feature>
<dbReference type="GO" id="GO:0015035">
    <property type="term" value="F:protein-disulfide reductase activity"/>
    <property type="evidence" value="ECO:0007669"/>
    <property type="project" value="TreeGrafter"/>
</dbReference>
<keyword evidence="3" id="KW-0201">Cytochrome c-type biogenesis</keyword>
<dbReference type="Pfam" id="PF13899">
    <property type="entry name" value="Thioredoxin_7"/>
    <property type="match status" value="1"/>
</dbReference>
<sequence length="668" mass="73967">MKNLLTLIAALFLLAQPKARAQEADSIPKHLKWEFKAEKKGEKEFVLHFTAKIDAGWKILSVAMGDDELNTRIVFDSLAATRAKIVSLTEATAPQEGYDSLLESSVKYHLDEVEILATIRFNDSVKDLRGMVSAYIANTTEVYQEDNLFTFSADAAGNLTGEQGGLKANADAAASLKREKIDMKNPVMRVGGIGTEGQTNPWFIFLLGFLGGLVALVTPCVFPMIPLTVSFFTKSAQDKKKGIFNATMYGFFIFLIYVLFSVPFHVAGLAEPEIFNNISTNVWLNVIFFAIFLVFALSFFGLFEITLPSGLASKADSKANKGTLVGIFFMALTLVVVSFSCTGPILGSLLAGSLNSDGGAWLLTAGMAGFGVSLALPFALFALFPNWLSSLPKSGGWLTSVKVVLGFVELALAVKFLSNADLVTHWGILDRETFFLIWIIIGILTTLYLFGLIRFPHDSPVKKLGPVRIIFGLLFGLFTLYLIPGITNTKYARLKLMSGFAPPMSYSWYGNTAHERGSVEPDVINDYDKALQMAKEKGKPILIDFTGWACVNCRNMEENVWTDPEVHDLIKDKYILVSLYTDDRKKLPEDQQFKYVSPEGKPKNIVTIGDKFATMQTVNFTNQSQPLYALITPDEQLLTWPVAYTPDIQTYADWLRAGLEGWEKVKKK</sequence>
<feature type="transmembrane region" description="Helical" evidence="6">
    <location>
        <begin position="243"/>
        <end position="262"/>
    </location>
</feature>
<evidence type="ECO:0000256" key="3">
    <source>
        <dbReference type="ARBA" id="ARBA00022748"/>
    </source>
</evidence>
<protein>
    <submittedName>
        <fullName evidence="9">DUF255 domain-containing protein</fullName>
    </submittedName>
</protein>
<feature type="signal peptide" evidence="7">
    <location>
        <begin position="1"/>
        <end position="21"/>
    </location>
</feature>
<evidence type="ECO:0000256" key="6">
    <source>
        <dbReference type="SAM" id="Phobius"/>
    </source>
</evidence>
<dbReference type="Gene3D" id="3.40.30.10">
    <property type="entry name" value="Glutaredoxin"/>
    <property type="match status" value="1"/>
</dbReference>
<dbReference type="InterPro" id="IPR036249">
    <property type="entry name" value="Thioredoxin-like_sf"/>
</dbReference>
<evidence type="ECO:0000313" key="9">
    <source>
        <dbReference type="EMBL" id="RPD38681.1"/>
    </source>
</evidence>
<keyword evidence="7" id="KW-0732">Signal</keyword>